<evidence type="ECO:0000256" key="5">
    <source>
        <dbReference type="ARBA" id="ARBA00022989"/>
    </source>
</evidence>
<dbReference type="PANTHER" id="PTHR30576:SF10">
    <property type="entry name" value="SLL5057 PROTEIN"/>
    <property type="match status" value="1"/>
</dbReference>
<feature type="transmembrane region" description="Helical" evidence="7">
    <location>
        <begin position="21"/>
        <end position="43"/>
    </location>
</feature>
<keyword evidence="5 7" id="KW-1133">Transmembrane helix</keyword>
<evidence type="ECO:0000313" key="9">
    <source>
        <dbReference type="EMBL" id="NDY56361.1"/>
    </source>
</evidence>
<dbReference type="AlphaFoldDB" id="A0A7K3NJI0"/>
<dbReference type="NCBIfam" id="TIGR03025">
    <property type="entry name" value="EPS_sugtrans"/>
    <property type="match status" value="1"/>
</dbReference>
<keyword evidence="4 7" id="KW-0812">Transmembrane</keyword>
<dbReference type="Gene3D" id="3.40.50.720">
    <property type="entry name" value="NAD(P)-binding Rossmann-like Domain"/>
    <property type="match status" value="1"/>
</dbReference>
<dbReference type="PANTHER" id="PTHR30576">
    <property type="entry name" value="COLANIC BIOSYNTHESIS UDP-GLUCOSE LIPID CARRIER TRANSFERASE"/>
    <property type="match status" value="1"/>
</dbReference>
<comment type="subcellular location">
    <subcellularLocation>
        <location evidence="1">Membrane</location>
        <topology evidence="1">Multi-pass membrane protein</topology>
    </subcellularLocation>
</comment>
<evidence type="ECO:0000256" key="6">
    <source>
        <dbReference type="ARBA" id="ARBA00023136"/>
    </source>
</evidence>
<dbReference type="Pfam" id="PF02397">
    <property type="entry name" value="Bac_transf"/>
    <property type="match status" value="1"/>
</dbReference>
<evidence type="ECO:0000256" key="7">
    <source>
        <dbReference type="SAM" id="Phobius"/>
    </source>
</evidence>
<accession>A0A7K3NJI0</accession>
<reference evidence="9 10" key="1">
    <citation type="submission" date="2020-02" db="EMBL/GenBank/DDBJ databases">
        <title>Comparative genomics of sulfur disproportionating microorganisms.</title>
        <authorList>
            <person name="Ward L.M."/>
            <person name="Bertran E."/>
            <person name="Johnston D.T."/>
        </authorList>
    </citation>
    <scope>NUCLEOTIDE SEQUENCE [LARGE SCALE GENOMIC DNA]</scope>
    <source>
        <strain evidence="9 10">DSM 3696</strain>
    </source>
</reference>
<dbReference type="GO" id="GO:0016020">
    <property type="term" value="C:membrane"/>
    <property type="evidence" value="ECO:0007669"/>
    <property type="project" value="UniProtKB-SubCell"/>
</dbReference>
<dbReference type="GO" id="GO:0016780">
    <property type="term" value="F:phosphotransferase activity, for other substituted phosphate groups"/>
    <property type="evidence" value="ECO:0007669"/>
    <property type="project" value="TreeGrafter"/>
</dbReference>
<name>A0A7K3NJI0_9BACT</name>
<dbReference type="EMBL" id="JAAGRQ010000018">
    <property type="protein sequence ID" value="NDY56361.1"/>
    <property type="molecule type" value="Genomic_DNA"/>
</dbReference>
<protein>
    <submittedName>
        <fullName evidence="9">Exopolysaccharide biosynthesis polyprenyl glycosylphosphotransferase</fullName>
    </submittedName>
</protein>
<keyword evidence="3 9" id="KW-0808">Transferase</keyword>
<feature type="transmembrane region" description="Helical" evidence="7">
    <location>
        <begin position="100"/>
        <end position="118"/>
    </location>
</feature>
<feature type="domain" description="Bacterial sugar transferase" evidence="8">
    <location>
        <begin position="284"/>
        <end position="473"/>
    </location>
</feature>
<proteinExistence type="inferred from homology"/>
<evidence type="ECO:0000259" key="8">
    <source>
        <dbReference type="Pfam" id="PF02397"/>
    </source>
</evidence>
<keyword evidence="10" id="KW-1185">Reference proteome</keyword>
<dbReference type="Pfam" id="PF13727">
    <property type="entry name" value="CoA_binding_3"/>
    <property type="match status" value="1"/>
</dbReference>
<dbReference type="InterPro" id="IPR003362">
    <property type="entry name" value="Bact_transf"/>
</dbReference>
<evidence type="ECO:0000256" key="2">
    <source>
        <dbReference type="ARBA" id="ARBA00006464"/>
    </source>
</evidence>
<evidence type="ECO:0000256" key="4">
    <source>
        <dbReference type="ARBA" id="ARBA00022692"/>
    </source>
</evidence>
<evidence type="ECO:0000256" key="3">
    <source>
        <dbReference type="ARBA" id="ARBA00022679"/>
    </source>
</evidence>
<feature type="transmembrane region" description="Helical" evidence="7">
    <location>
        <begin position="286"/>
        <end position="308"/>
    </location>
</feature>
<keyword evidence="6 7" id="KW-0472">Membrane</keyword>
<dbReference type="Proteomes" id="UP000469724">
    <property type="component" value="Unassembled WGS sequence"/>
</dbReference>
<organism evidence="9 10">
    <name type="scientific">Desulfolutivibrio sulfodismutans</name>
    <dbReference type="NCBI Taxonomy" id="63561"/>
    <lineage>
        <taxon>Bacteria</taxon>
        <taxon>Pseudomonadati</taxon>
        <taxon>Thermodesulfobacteriota</taxon>
        <taxon>Desulfovibrionia</taxon>
        <taxon>Desulfovibrionales</taxon>
        <taxon>Desulfovibrionaceae</taxon>
        <taxon>Desulfolutivibrio</taxon>
    </lineage>
</organism>
<comment type="similarity">
    <text evidence="2">Belongs to the bacterial sugar transferase family.</text>
</comment>
<sequence length="478" mass="53849">MSYSLLEERRRLVERLTTSADILGVAGAYLAALALCLPAESVASWESDFFISLRVLLANTLELLVLVAAHLSLRRNGHHTLAGVHPGWLRRLWTDRRETLLADMGLTLFFWLILRAQSSPLVFIPLYLLLSPLFGALFRFLLSLLLRSGFVRRTRLNLIVVGANDRGLELYQESQDYPFLGFSILGFVDSGNYCGQDIPLLGGLADLPAILREKVVDVLVICLPIRSHYDAIVTAMRDGEDQGIPSECPGSFFPPNSCKTGEDPSGQPILSICPVAAPVSPLYKRVFDVVGALVLLVVFAPVMILAVIRIKLEDGGPLLYVQPRVGLNKRIFSLYKFRSMMVDAESRLPDLEGVNEMDGPVFKISSDPRVTRVGRWLRKYNIDEMPQLFNVLHGEMSIVGPRPMSLRDYTRLTDDWTRRRFTVKPGLTCYWQTMPNRNAMRFSEWMTLDMRYIENCSLWEDVVICLRTIPALLRGSGV</sequence>
<dbReference type="InterPro" id="IPR017475">
    <property type="entry name" value="EPS_sugar_tfrase"/>
</dbReference>
<dbReference type="RefSeq" id="WP_163301417.1">
    <property type="nucleotide sequence ID" value="NZ_JAAGRQ010000018.1"/>
</dbReference>
<evidence type="ECO:0000256" key="1">
    <source>
        <dbReference type="ARBA" id="ARBA00004141"/>
    </source>
</evidence>
<evidence type="ECO:0000313" key="10">
    <source>
        <dbReference type="Proteomes" id="UP000469724"/>
    </source>
</evidence>
<feature type="transmembrane region" description="Helical" evidence="7">
    <location>
        <begin position="124"/>
        <end position="146"/>
    </location>
</feature>
<feature type="transmembrane region" description="Helical" evidence="7">
    <location>
        <begin position="49"/>
        <end position="69"/>
    </location>
</feature>
<comment type="caution">
    <text evidence="9">The sequence shown here is derived from an EMBL/GenBank/DDBJ whole genome shotgun (WGS) entry which is preliminary data.</text>
</comment>
<gene>
    <name evidence="9" type="ORF">G3N56_06340</name>
</gene>